<dbReference type="Proteomes" id="UP000492820">
    <property type="component" value="Unassembled WGS sequence"/>
</dbReference>
<dbReference type="AlphaFoldDB" id="A0A068WDI9"/>
<evidence type="ECO:0000313" key="3">
    <source>
        <dbReference type="Proteomes" id="UP000492820"/>
    </source>
</evidence>
<accession>A0A068WDI9</accession>
<dbReference type="EMBL" id="LK028576">
    <property type="protein sequence ID" value="CDS15680.1"/>
    <property type="molecule type" value="Genomic_DNA"/>
</dbReference>
<keyword evidence="1" id="KW-0812">Transmembrane</keyword>
<evidence type="ECO:0000313" key="4">
    <source>
        <dbReference type="WBParaSite" id="EgrG_000808500"/>
    </source>
</evidence>
<keyword evidence="1" id="KW-0472">Membrane</keyword>
<reference evidence="4" key="3">
    <citation type="submission" date="2020-10" db="UniProtKB">
        <authorList>
            <consortium name="WormBaseParasite"/>
        </authorList>
    </citation>
    <scope>IDENTIFICATION</scope>
</reference>
<name>A0A068WDI9_ECHGR</name>
<reference evidence="2" key="2">
    <citation type="submission" date="2014-06" db="EMBL/GenBank/DDBJ databases">
        <authorList>
            <person name="Aslett M."/>
        </authorList>
    </citation>
    <scope>NUCLEOTIDE SEQUENCE</scope>
</reference>
<keyword evidence="1" id="KW-1133">Transmembrane helix</keyword>
<protein>
    <submittedName>
        <fullName evidence="4">Secreted protein</fullName>
    </submittedName>
</protein>
<proteinExistence type="predicted"/>
<evidence type="ECO:0000256" key="1">
    <source>
        <dbReference type="SAM" id="Phobius"/>
    </source>
</evidence>
<evidence type="ECO:0000313" key="2">
    <source>
        <dbReference type="EMBL" id="CDS15680.1"/>
    </source>
</evidence>
<organism evidence="2">
    <name type="scientific">Echinococcus granulosus</name>
    <name type="common">Hydatid tapeworm</name>
    <dbReference type="NCBI Taxonomy" id="6210"/>
    <lineage>
        <taxon>Eukaryota</taxon>
        <taxon>Metazoa</taxon>
        <taxon>Spiralia</taxon>
        <taxon>Lophotrochozoa</taxon>
        <taxon>Platyhelminthes</taxon>
        <taxon>Cestoda</taxon>
        <taxon>Eucestoda</taxon>
        <taxon>Cyclophyllidea</taxon>
        <taxon>Taeniidae</taxon>
        <taxon>Echinococcus</taxon>
        <taxon>Echinococcus granulosus group</taxon>
    </lineage>
</organism>
<reference evidence="2 3" key="1">
    <citation type="journal article" date="2013" name="Nature">
        <title>The genomes of four tapeworm species reveal adaptations to parasitism.</title>
        <authorList>
            <person name="Tsai I.J."/>
            <person name="Zarowiecki M."/>
            <person name="Holroyd N."/>
            <person name="Garciarrubio A."/>
            <person name="Sanchez-Flores A."/>
            <person name="Brooks K.L."/>
            <person name="Tracey A."/>
            <person name="Bobes R.J."/>
            <person name="Fragoso G."/>
            <person name="Sciutto E."/>
            <person name="Aslett M."/>
            <person name="Beasley H."/>
            <person name="Bennett H.M."/>
            <person name="Cai J."/>
            <person name="Camicia F."/>
            <person name="Clark R."/>
            <person name="Cucher M."/>
            <person name="De Silva N."/>
            <person name="Day T.A."/>
            <person name="Deplazes P."/>
            <person name="Estrada K."/>
            <person name="Fernandez C."/>
            <person name="Holland P.W."/>
            <person name="Hou J."/>
            <person name="Hu S."/>
            <person name="Huckvale T."/>
            <person name="Hung S.S."/>
            <person name="Kamenetzky L."/>
            <person name="Keane J.A."/>
            <person name="Kiss F."/>
            <person name="Koziol U."/>
            <person name="Lambert O."/>
            <person name="Liu K."/>
            <person name="Luo X."/>
            <person name="Luo Y."/>
            <person name="Macchiaroli N."/>
            <person name="Nichol S."/>
            <person name="Paps J."/>
            <person name="Parkinson J."/>
            <person name="Pouchkina-Stantcheva N."/>
            <person name="Riddiford N."/>
            <person name="Rosenzvit M."/>
            <person name="Salinas G."/>
            <person name="Wasmuth J.D."/>
            <person name="Zamanian M."/>
            <person name="Zheng Y."/>
            <person name="Cai X."/>
            <person name="Soberon X."/>
            <person name="Olson P.D."/>
            <person name="Laclette J.P."/>
            <person name="Brehm K."/>
            <person name="Berriman M."/>
            <person name="Garciarrubio A."/>
            <person name="Bobes R.J."/>
            <person name="Fragoso G."/>
            <person name="Sanchez-Flores A."/>
            <person name="Estrada K."/>
            <person name="Cevallos M.A."/>
            <person name="Morett E."/>
            <person name="Gonzalez V."/>
            <person name="Portillo T."/>
            <person name="Ochoa-Leyva A."/>
            <person name="Jose M.V."/>
            <person name="Sciutto E."/>
            <person name="Landa A."/>
            <person name="Jimenez L."/>
            <person name="Valdes V."/>
            <person name="Carrero J.C."/>
            <person name="Larralde C."/>
            <person name="Morales-Montor J."/>
            <person name="Limon-Lason J."/>
            <person name="Soberon X."/>
            <person name="Laclette J.P."/>
        </authorList>
    </citation>
    <scope>NUCLEOTIDE SEQUENCE [LARGE SCALE GENOMIC DNA]</scope>
</reference>
<dbReference type="WBParaSite" id="EgrG_000808500">
    <property type="protein sequence ID" value="EgrG_000808500"/>
    <property type="gene ID" value="EgrG_000808500"/>
</dbReference>
<feature type="transmembrane region" description="Helical" evidence="1">
    <location>
        <begin position="48"/>
        <end position="65"/>
    </location>
</feature>
<sequence>MKYASSNAASTALVLVTSLSQVVLHTPPLFLFPPFSPLPYLPFHPGGRSTLVGRFPFYFCTVFALPRYKKLTIM</sequence>
<gene>
    <name evidence="2" type="ORF">EgrG_000808500</name>
</gene>